<dbReference type="Proteomes" id="UP001180724">
    <property type="component" value="Unassembled WGS sequence"/>
</dbReference>
<organism evidence="1 2">
    <name type="scientific">Streptomyces lancefieldiae</name>
    <dbReference type="NCBI Taxonomy" id="3075520"/>
    <lineage>
        <taxon>Bacteria</taxon>
        <taxon>Bacillati</taxon>
        <taxon>Actinomycetota</taxon>
        <taxon>Actinomycetes</taxon>
        <taxon>Kitasatosporales</taxon>
        <taxon>Streptomycetaceae</taxon>
        <taxon>Streptomyces</taxon>
    </lineage>
</organism>
<accession>A0ABU3B2U0</accession>
<gene>
    <name evidence="1" type="ORF">RM812_42550</name>
</gene>
<proteinExistence type="predicted"/>
<feature type="non-terminal residue" evidence="1">
    <location>
        <position position="141"/>
    </location>
</feature>
<evidence type="ECO:0000313" key="2">
    <source>
        <dbReference type="Proteomes" id="UP001180724"/>
    </source>
</evidence>
<reference evidence="1" key="1">
    <citation type="submission" date="2024-05" db="EMBL/GenBank/DDBJ databases">
        <title>30 novel species of actinomycetes from the DSMZ collection.</title>
        <authorList>
            <person name="Nouioui I."/>
        </authorList>
    </citation>
    <scope>NUCLEOTIDE SEQUENCE</scope>
    <source>
        <strain evidence="1">DSM 40712</strain>
    </source>
</reference>
<keyword evidence="2" id="KW-1185">Reference proteome</keyword>
<dbReference type="EMBL" id="JAVRFH010000367">
    <property type="protein sequence ID" value="MDT0616761.1"/>
    <property type="molecule type" value="Genomic_DNA"/>
</dbReference>
<sequence length="141" mass="15530">EKDHQRKGVQSTSVEDSMSMVHLSVGMKRPASPRLLSEPAVVAGMARAALPDSATPWQWYVEDYDRIRDTMAMALDGVEDFNRRVRLPLGVRIRQPARELVFLTPSGRAEFSAAALPDVVPAPGTLALGPMRSLDQWNTTS</sequence>
<dbReference type="SUPFAM" id="SSF53706">
    <property type="entry name" value="Formate dehydrogenase/DMSO reductase, domains 1-3"/>
    <property type="match status" value="1"/>
</dbReference>
<name>A0ABU3B2U0_9ACTN</name>
<evidence type="ECO:0000313" key="1">
    <source>
        <dbReference type="EMBL" id="MDT0616761.1"/>
    </source>
</evidence>
<protein>
    <submittedName>
        <fullName evidence="1">Formate dehydrogenase</fullName>
    </submittedName>
</protein>
<comment type="caution">
    <text evidence="1">The sequence shown here is derived from an EMBL/GenBank/DDBJ whole genome shotgun (WGS) entry which is preliminary data.</text>
</comment>
<feature type="non-terminal residue" evidence="1">
    <location>
        <position position="1"/>
    </location>
</feature>